<proteinExistence type="predicted"/>
<comment type="caution">
    <text evidence="1">The sequence shown here is derived from an EMBL/GenBank/DDBJ whole genome shotgun (WGS) entry which is preliminary data.</text>
</comment>
<sequence length="197" mass="22129">MLAGPYSIIVERVDACPEGTTDIPFPIDFHLTRDRLNPSVWFVAANLTSYATLNDDREGQLVFASWGARGGWKENALTMKFKRPCTQMKQLIPQVWNNVWAVTTSSTGATDCPLPPCEGKQAVLITCEIKTYPCFQGVYTINNVSSESLQPPKAVPVFFYGKWRVDVRVRETKENKIYACMRGLLQTVPKTAPKHVQ</sequence>
<accession>A0AAE1LD42</accession>
<name>A0AAE1LD42_9NEOP</name>
<dbReference type="EMBL" id="JAHWGI010000413">
    <property type="protein sequence ID" value="KAK3915213.1"/>
    <property type="molecule type" value="Genomic_DNA"/>
</dbReference>
<dbReference type="Proteomes" id="UP001219518">
    <property type="component" value="Unassembled WGS sequence"/>
</dbReference>
<reference evidence="1" key="1">
    <citation type="submission" date="2021-07" db="EMBL/GenBank/DDBJ databases">
        <authorList>
            <person name="Catto M.A."/>
            <person name="Jacobson A."/>
            <person name="Kennedy G."/>
            <person name="Labadie P."/>
            <person name="Hunt B.G."/>
            <person name="Srinivasan R."/>
        </authorList>
    </citation>
    <scope>NUCLEOTIDE SEQUENCE</scope>
    <source>
        <strain evidence="1">PL_HMW_Pooled</strain>
        <tissue evidence="1">Head</tissue>
    </source>
</reference>
<evidence type="ECO:0000313" key="2">
    <source>
        <dbReference type="Proteomes" id="UP001219518"/>
    </source>
</evidence>
<dbReference type="AlphaFoldDB" id="A0AAE1LD42"/>
<keyword evidence="2" id="KW-1185">Reference proteome</keyword>
<gene>
    <name evidence="1" type="ORF">KUF71_024512</name>
</gene>
<organism evidence="1 2">
    <name type="scientific">Frankliniella fusca</name>
    <dbReference type="NCBI Taxonomy" id="407009"/>
    <lineage>
        <taxon>Eukaryota</taxon>
        <taxon>Metazoa</taxon>
        <taxon>Ecdysozoa</taxon>
        <taxon>Arthropoda</taxon>
        <taxon>Hexapoda</taxon>
        <taxon>Insecta</taxon>
        <taxon>Pterygota</taxon>
        <taxon>Neoptera</taxon>
        <taxon>Paraneoptera</taxon>
        <taxon>Thysanoptera</taxon>
        <taxon>Terebrantia</taxon>
        <taxon>Thripoidea</taxon>
        <taxon>Thripidae</taxon>
        <taxon>Frankliniella</taxon>
    </lineage>
</organism>
<reference evidence="1" key="2">
    <citation type="journal article" date="2023" name="BMC Genomics">
        <title>Pest status, molecular evolution, and epigenetic factors derived from the genome assembly of Frankliniella fusca, a thysanopteran phytovirus vector.</title>
        <authorList>
            <person name="Catto M.A."/>
            <person name="Labadie P.E."/>
            <person name="Jacobson A.L."/>
            <person name="Kennedy G.G."/>
            <person name="Srinivasan R."/>
            <person name="Hunt B.G."/>
        </authorList>
    </citation>
    <scope>NUCLEOTIDE SEQUENCE</scope>
    <source>
        <strain evidence="1">PL_HMW_Pooled</strain>
    </source>
</reference>
<evidence type="ECO:0000313" key="1">
    <source>
        <dbReference type="EMBL" id="KAK3915213.1"/>
    </source>
</evidence>
<protein>
    <submittedName>
        <fullName evidence="1">Transporter</fullName>
    </submittedName>
</protein>